<evidence type="ECO:0000313" key="14">
    <source>
        <dbReference type="Proteomes" id="UP000515140"/>
    </source>
</evidence>
<gene>
    <name evidence="15" type="primary">LOC110199561</name>
</gene>
<protein>
    <recommendedName>
        <fullName evidence="12">Olfactory receptor</fullName>
    </recommendedName>
</protein>
<dbReference type="PRINTS" id="PR00245">
    <property type="entry name" value="OLFACTORYR"/>
</dbReference>
<dbReference type="PROSITE" id="PS50262">
    <property type="entry name" value="G_PROTEIN_RECEP_F1_2"/>
    <property type="match status" value="1"/>
</dbReference>
<dbReference type="InterPro" id="IPR000725">
    <property type="entry name" value="Olfact_rcpt"/>
</dbReference>
<reference evidence="15" key="1">
    <citation type="submission" date="2025-08" db="UniProtKB">
        <authorList>
            <consortium name="RefSeq"/>
        </authorList>
    </citation>
    <scope>IDENTIFICATION</scope>
    <source>
        <tissue evidence="15">Spleen</tissue>
    </source>
</reference>
<dbReference type="FunFam" id="1.20.1070.10:FF:000004">
    <property type="entry name" value="Olfactory receptor"/>
    <property type="match status" value="1"/>
</dbReference>
<evidence type="ECO:0000259" key="13">
    <source>
        <dbReference type="PROSITE" id="PS50262"/>
    </source>
</evidence>
<feature type="domain" description="G-protein coupled receptors family 1 profile" evidence="13">
    <location>
        <begin position="39"/>
        <end position="288"/>
    </location>
</feature>
<dbReference type="KEGG" id="pcw:110199561"/>
<dbReference type="PANTHER" id="PTHR48018">
    <property type="entry name" value="OLFACTORY RECEPTOR"/>
    <property type="match status" value="1"/>
</dbReference>
<comment type="similarity">
    <text evidence="11">Belongs to the G-protein coupled receptor 1 family.</text>
</comment>
<organism evidence="14 15">
    <name type="scientific">Phascolarctos cinereus</name>
    <name type="common">Koala</name>
    <dbReference type="NCBI Taxonomy" id="38626"/>
    <lineage>
        <taxon>Eukaryota</taxon>
        <taxon>Metazoa</taxon>
        <taxon>Chordata</taxon>
        <taxon>Craniata</taxon>
        <taxon>Vertebrata</taxon>
        <taxon>Euteleostomi</taxon>
        <taxon>Mammalia</taxon>
        <taxon>Metatheria</taxon>
        <taxon>Diprotodontia</taxon>
        <taxon>Phascolarctidae</taxon>
        <taxon>Phascolarctos</taxon>
    </lineage>
</organism>
<dbReference type="InterPro" id="IPR000276">
    <property type="entry name" value="GPCR_Rhodpsn"/>
</dbReference>
<keyword evidence="10 11" id="KW-0807">Transducer</keyword>
<evidence type="ECO:0000313" key="15">
    <source>
        <dbReference type="RefSeq" id="XP_020830094.1"/>
    </source>
</evidence>
<evidence type="ECO:0000256" key="8">
    <source>
        <dbReference type="ARBA" id="ARBA00023136"/>
    </source>
</evidence>
<evidence type="ECO:0000256" key="6">
    <source>
        <dbReference type="ARBA" id="ARBA00022989"/>
    </source>
</evidence>
<dbReference type="GeneID" id="110199561"/>
<evidence type="ECO:0000256" key="9">
    <source>
        <dbReference type="ARBA" id="ARBA00023170"/>
    </source>
</evidence>
<feature type="transmembrane region" description="Helical" evidence="12">
    <location>
        <begin position="195"/>
        <end position="223"/>
    </location>
</feature>
<keyword evidence="4 11" id="KW-0812">Transmembrane</keyword>
<keyword evidence="9 11" id="KW-0675">Receptor</keyword>
<dbReference type="SUPFAM" id="SSF81321">
    <property type="entry name" value="Family A G protein-coupled receptor-like"/>
    <property type="match status" value="1"/>
</dbReference>
<comment type="subcellular location">
    <subcellularLocation>
        <location evidence="1 12">Cell membrane</location>
        <topology evidence="1 12">Multi-pass membrane protein</topology>
    </subcellularLocation>
</comment>
<dbReference type="RefSeq" id="XP_020830094.1">
    <property type="nucleotide sequence ID" value="XM_020974435.1"/>
</dbReference>
<dbReference type="FunCoup" id="A0A6P5JG76">
    <property type="interactions" value="412"/>
</dbReference>
<dbReference type="InParanoid" id="A0A6P5JG76"/>
<accession>A0A6P5JG76</accession>
<feature type="transmembrane region" description="Helical" evidence="12">
    <location>
        <begin position="96"/>
        <end position="118"/>
    </location>
</feature>
<keyword evidence="2 12" id="KW-1003">Cell membrane</keyword>
<keyword evidence="6 12" id="KW-1133">Transmembrane helix</keyword>
<dbReference type="GO" id="GO:0004930">
    <property type="term" value="F:G protein-coupled receptor activity"/>
    <property type="evidence" value="ECO:0007669"/>
    <property type="project" value="UniProtKB-KW"/>
</dbReference>
<dbReference type="PROSITE" id="PS00237">
    <property type="entry name" value="G_PROTEIN_RECEP_F1_1"/>
    <property type="match status" value="1"/>
</dbReference>
<dbReference type="GO" id="GO:0004984">
    <property type="term" value="F:olfactory receptor activity"/>
    <property type="evidence" value="ECO:0007669"/>
    <property type="project" value="InterPro"/>
</dbReference>
<dbReference type="Gene3D" id="1.20.1070.10">
    <property type="entry name" value="Rhodopsin 7-helix transmembrane proteins"/>
    <property type="match status" value="1"/>
</dbReference>
<evidence type="ECO:0000256" key="11">
    <source>
        <dbReference type="RuleBase" id="RU000688"/>
    </source>
</evidence>
<keyword evidence="3 12" id="KW-0716">Sensory transduction</keyword>
<proteinExistence type="inferred from homology"/>
<evidence type="ECO:0000256" key="10">
    <source>
        <dbReference type="ARBA" id="ARBA00023224"/>
    </source>
</evidence>
<sequence length="320" mass="35707">MSNHTEVTTFVLMGFTSFLEVQITLFFVFLAIYLFTLLGNLGLVLLVVVESRLHTPMYYFLSVLSFLDACYSSVITPKMLVNFLAENKTISFSGCVAQMLISVTFGTTECFLLAAMAYDRYMAICNPLLYTAIMTPRVYVPLIIGSYVGGLSHALLHTVATFSLSFCESNVIRHIFCDIPPLLAISCSDTHINEVLLFIFVSSIEIFAILIVLVSYGFILAAVLRIRSAEGRRKVFSTCGSHLTGVSIYHGTILFMYLRPAASYSLSHDVVVSVFYTIVIPMLNPIIYSLRNKDVKEAVKNVFGKNKFTNHLLNAEVNIR</sequence>
<keyword evidence="7 11" id="KW-0297">G-protein coupled receptor</keyword>
<dbReference type="AlphaFoldDB" id="A0A6P5JG76"/>
<dbReference type="CDD" id="cd15230">
    <property type="entry name" value="7tmA_OR5-like"/>
    <property type="match status" value="1"/>
</dbReference>
<feature type="transmembrane region" description="Helical" evidence="12">
    <location>
        <begin position="270"/>
        <end position="290"/>
    </location>
</feature>
<evidence type="ECO:0000256" key="3">
    <source>
        <dbReference type="ARBA" id="ARBA00022606"/>
    </source>
</evidence>
<dbReference type="Proteomes" id="UP000515140">
    <property type="component" value="Unplaced"/>
</dbReference>
<keyword evidence="8 12" id="KW-0472">Membrane</keyword>
<feature type="transmembrane region" description="Helical" evidence="12">
    <location>
        <begin position="56"/>
        <end position="76"/>
    </location>
</feature>
<evidence type="ECO:0000256" key="7">
    <source>
        <dbReference type="ARBA" id="ARBA00023040"/>
    </source>
</evidence>
<evidence type="ECO:0000256" key="4">
    <source>
        <dbReference type="ARBA" id="ARBA00022692"/>
    </source>
</evidence>
<feature type="transmembrane region" description="Helical" evidence="12">
    <location>
        <begin position="138"/>
        <end position="156"/>
    </location>
</feature>
<evidence type="ECO:0000256" key="12">
    <source>
        <dbReference type="RuleBase" id="RU363047"/>
    </source>
</evidence>
<keyword evidence="14" id="KW-1185">Reference proteome</keyword>
<evidence type="ECO:0000256" key="5">
    <source>
        <dbReference type="ARBA" id="ARBA00022725"/>
    </source>
</evidence>
<dbReference type="PRINTS" id="PR00237">
    <property type="entry name" value="GPCRRHODOPSN"/>
</dbReference>
<dbReference type="InterPro" id="IPR017452">
    <property type="entry name" value="GPCR_Rhodpsn_7TM"/>
</dbReference>
<evidence type="ECO:0000256" key="1">
    <source>
        <dbReference type="ARBA" id="ARBA00004651"/>
    </source>
</evidence>
<keyword evidence="5 12" id="KW-0552">Olfaction</keyword>
<dbReference type="Pfam" id="PF13853">
    <property type="entry name" value="7tm_4"/>
    <property type="match status" value="1"/>
</dbReference>
<dbReference type="GO" id="GO:0005886">
    <property type="term" value="C:plasma membrane"/>
    <property type="evidence" value="ECO:0007669"/>
    <property type="project" value="UniProtKB-SubCell"/>
</dbReference>
<evidence type="ECO:0000256" key="2">
    <source>
        <dbReference type="ARBA" id="ARBA00022475"/>
    </source>
</evidence>
<name>A0A6P5JG76_PHACI</name>
<feature type="transmembrane region" description="Helical" evidence="12">
    <location>
        <begin position="235"/>
        <end position="258"/>
    </location>
</feature>
<feature type="transmembrane region" description="Helical" evidence="12">
    <location>
        <begin position="23"/>
        <end position="49"/>
    </location>
</feature>